<dbReference type="PANTHER" id="PTHR38767">
    <property type="entry name" value="DNA POLYMERASE III SUBUNIT CHI"/>
    <property type="match status" value="1"/>
</dbReference>
<organism evidence="1">
    <name type="scientific">Waddlia chondrophila 2032/99</name>
    <dbReference type="NCBI Taxonomy" id="765953"/>
    <lineage>
        <taxon>Bacteria</taxon>
        <taxon>Pseudomonadati</taxon>
        <taxon>Chlamydiota</taxon>
        <taxon>Chlamydiia</taxon>
        <taxon>Parachlamydiales</taxon>
        <taxon>Waddliaceae</taxon>
        <taxon>Waddlia</taxon>
    </lineage>
</organism>
<dbReference type="Pfam" id="PF04364">
    <property type="entry name" value="DNA_pol3_chi"/>
    <property type="match status" value="1"/>
</dbReference>
<keyword evidence="1" id="KW-0808">Transferase</keyword>
<dbReference type="GO" id="GO:0003887">
    <property type="term" value="F:DNA-directed DNA polymerase activity"/>
    <property type="evidence" value="ECO:0007669"/>
    <property type="project" value="UniProtKB-EC"/>
</dbReference>
<dbReference type="SUPFAM" id="SSF102400">
    <property type="entry name" value="DNA polymerase III chi subunit"/>
    <property type="match status" value="1"/>
</dbReference>
<dbReference type="GO" id="GO:0006260">
    <property type="term" value="P:DNA replication"/>
    <property type="evidence" value="ECO:0007669"/>
    <property type="project" value="InterPro"/>
</dbReference>
<sequence>MNIRFLKTTDNVTKLRRISASVEHYFLKKKRVLITVPSETAATYLDDFLWKQPKEGFLPHSVSTQACSDEIVITTKQENLNQAEILINLCSEFSPIAGQFKTVFELWDETNALRREQSEKKFKAYEASGMKVELFRC</sequence>
<dbReference type="GO" id="GO:0032298">
    <property type="term" value="P:positive regulation of DNA-templated DNA replication initiation"/>
    <property type="evidence" value="ECO:0007669"/>
    <property type="project" value="TreeGrafter"/>
</dbReference>
<protein>
    <submittedName>
        <fullName evidence="1">DNA polymerase III, chi subunit</fullName>
        <ecNumber evidence="1">2.7.7.7</ecNumber>
    </submittedName>
</protein>
<dbReference type="EC" id="2.7.7.7" evidence="1"/>
<evidence type="ECO:0000313" key="1">
    <source>
        <dbReference type="EMBL" id="CCB91485.1"/>
    </source>
</evidence>
<gene>
    <name evidence="1" type="ORF">WCH_AD02270</name>
</gene>
<dbReference type="PANTHER" id="PTHR38767:SF1">
    <property type="entry name" value="DNA POLYMERASE III SUBUNIT CHI"/>
    <property type="match status" value="1"/>
</dbReference>
<dbReference type="EMBL" id="FR872653">
    <property type="protein sequence ID" value="CCB91485.1"/>
    <property type="molecule type" value="Genomic_DNA"/>
</dbReference>
<reference evidence="1" key="1">
    <citation type="submission" date="2011-05" db="EMBL/GenBank/DDBJ databases">
        <title>Unity in variety -- the pan-genome of the Chlamydiae.</title>
        <authorList>
            <person name="Collingro A."/>
            <person name="Tischler P."/>
            <person name="Weinmaier T."/>
            <person name="Penz T."/>
            <person name="Heinz E."/>
            <person name="Brunham R.C."/>
            <person name="Read T.D."/>
            <person name="Bavoil P.M."/>
            <person name="Sachse K."/>
            <person name="Kahane S."/>
            <person name="Friedman M.G."/>
            <person name="Rattei T."/>
            <person name="Myers G.S.A."/>
            <person name="Horn M."/>
        </authorList>
    </citation>
    <scope>NUCLEOTIDE SEQUENCE</scope>
    <source>
        <strain evidence="1">2032/99</strain>
    </source>
</reference>
<dbReference type="InterPro" id="IPR036768">
    <property type="entry name" value="PolIII_chi_sf"/>
</dbReference>
<proteinExistence type="predicted"/>
<keyword evidence="1" id="KW-0548">Nucleotidyltransferase</keyword>
<dbReference type="Gene3D" id="3.40.50.10110">
    <property type="entry name" value="DNA polymerase III subunit chi"/>
    <property type="match status" value="1"/>
</dbReference>
<accession>F8LD37</accession>
<dbReference type="InterPro" id="IPR007459">
    <property type="entry name" value="DNA_pol3_chi"/>
</dbReference>
<dbReference type="GO" id="GO:0003677">
    <property type="term" value="F:DNA binding"/>
    <property type="evidence" value="ECO:0007669"/>
    <property type="project" value="InterPro"/>
</dbReference>
<dbReference type="AlphaFoldDB" id="F8LD37"/>
<name>F8LD37_9BACT</name>